<dbReference type="InterPro" id="IPR050099">
    <property type="entry name" value="SIS_GmhA/DiaA_subfam"/>
</dbReference>
<dbReference type="InterPro" id="IPR046348">
    <property type="entry name" value="SIS_dom_sf"/>
</dbReference>
<dbReference type="InterPro" id="IPR035461">
    <property type="entry name" value="GmhA/DiaA"/>
</dbReference>
<evidence type="ECO:0000259" key="1">
    <source>
        <dbReference type="PROSITE" id="PS51464"/>
    </source>
</evidence>
<name>A0A498CRT1_9FIRM</name>
<dbReference type="PROSITE" id="PS51464">
    <property type="entry name" value="SIS"/>
    <property type="match status" value="1"/>
</dbReference>
<dbReference type="GO" id="GO:1901135">
    <property type="term" value="P:carbohydrate derivative metabolic process"/>
    <property type="evidence" value="ECO:0007669"/>
    <property type="project" value="InterPro"/>
</dbReference>
<dbReference type="PANTHER" id="PTHR30390:SF8">
    <property type="entry name" value="SUGAR ISOMERASE (SIS)"/>
    <property type="match status" value="1"/>
</dbReference>
<gene>
    <name evidence="2" type="ORF">D4A47_04900</name>
</gene>
<accession>A0A498CRT1</accession>
<dbReference type="RefSeq" id="WP_121586402.1">
    <property type="nucleotide sequence ID" value="NZ_RCHT01000005.1"/>
</dbReference>
<proteinExistence type="predicted"/>
<organism evidence="2 3">
    <name type="scientific">Anaerotruncus massiliensis</name>
    <name type="common">ex Liu et al. 2021</name>
    <dbReference type="NCBI Taxonomy" id="2321404"/>
    <lineage>
        <taxon>Bacteria</taxon>
        <taxon>Bacillati</taxon>
        <taxon>Bacillota</taxon>
        <taxon>Clostridia</taxon>
        <taxon>Eubacteriales</taxon>
        <taxon>Oscillospiraceae</taxon>
        <taxon>Anaerotruncus</taxon>
    </lineage>
</organism>
<protein>
    <submittedName>
        <fullName evidence="2">SIS domain-containing protein</fullName>
    </submittedName>
</protein>
<dbReference type="AlphaFoldDB" id="A0A498CRT1"/>
<keyword evidence="3" id="KW-1185">Reference proteome</keyword>
<evidence type="ECO:0000313" key="3">
    <source>
        <dbReference type="Proteomes" id="UP000276301"/>
    </source>
</evidence>
<sequence length="191" mass="21129">MQAFLKAYTDMIAETIARLDPAEFQKAVDILTEAHRNDRQVFIAGNGGSAGTANHFSCDFGKNAVQTPGVRRFRIQSLSSNVEKITAFGNDIAFDEIFSQQMENLFDPGDVLILVSASGKSPDLIKACEHAKRKRSPIIGLTGFEGGLVRDYADANLIVPLTSYEMIEDIHSMILHLFVYYFKTHPQVLSA</sequence>
<evidence type="ECO:0000313" key="2">
    <source>
        <dbReference type="EMBL" id="RLL12752.1"/>
    </source>
</evidence>
<reference evidence="2 3" key="1">
    <citation type="submission" date="2018-10" db="EMBL/GenBank/DDBJ databases">
        <title>Anaerotruncus faecis sp. nov., isolated from human feces.</title>
        <authorList>
            <person name="Wang Y.-J."/>
        </authorList>
    </citation>
    <scope>NUCLEOTIDE SEQUENCE [LARGE SCALE GENOMIC DNA]</scope>
    <source>
        <strain evidence="2 3">22A2-44</strain>
    </source>
</reference>
<dbReference type="Gene3D" id="3.40.50.10490">
    <property type="entry name" value="Glucose-6-phosphate isomerase like protein, domain 1"/>
    <property type="match status" value="1"/>
</dbReference>
<dbReference type="PANTHER" id="PTHR30390">
    <property type="entry name" value="SEDOHEPTULOSE 7-PHOSPHATE ISOMERASE / DNAA INITIATOR-ASSOCIATING FACTOR FOR REPLICATION INITIATION"/>
    <property type="match status" value="1"/>
</dbReference>
<dbReference type="SUPFAM" id="SSF53697">
    <property type="entry name" value="SIS domain"/>
    <property type="match status" value="1"/>
</dbReference>
<dbReference type="EMBL" id="RCHT01000005">
    <property type="protein sequence ID" value="RLL12752.1"/>
    <property type="molecule type" value="Genomic_DNA"/>
</dbReference>
<feature type="domain" description="SIS" evidence="1">
    <location>
        <begin position="31"/>
        <end position="191"/>
    </location>
</feature>
<dbReference type="Proteomes" id="UP000276301">
    <property type="component" value="Unassembled WGS sequence"/>
</dbReference>
<comment type="caution">
    <text evidence="2">The sequence shown here is derived from an EMBL/GenBank/DDBJ whole genome shotgun (WGS) entry which is preliminary data.</text>
</comment>
<dbReference type="GO" id="GO:0097367">
    <property type="term" value="F:carbohydrate derivative binding"/>
    <property type="evidence" value="ECO:0007669"/>
    <property type="project" value="InterPro"/>
</dbReference>
<dbReference type="InterPro" id="IPR001347">
    <property type="entry name" value="SIS_dom"/>
</dbReference>
<dbReference type="Pfam" id="PF13580">
    <property type="entry name" value="SIS_2"/>
    <property type="match status" value="1"/>
</dbReference>
<dbReference type="CDD" id="cd05006">
    <property type="entry name" value="SIS_GmhA"/>
    <property type="match status" value="1"/>
</dbReference>